<keyword evidence="4" id="KW-1185">Reference proteome</keyword>
<evidence type="ECO:0000256" key="2">
    <source>
        <dbReference type="ARBA" id="ARBA00023002"/>
    </source>
</evidence>
<sequence>MSIFKGKTVIVTGGASGIGKGIAETFAAKGANVVIADIDKMNGKQLEESLNKKGFSSLFISTDVKNEAEIKGLITKTNESFGPIDVLINNAGISKFHSFFELTVELWDEVINTNLRSVFLCSREAAKMMKQGSCIINLSSTRAVMSESNTEAYSASKGGIMAITHSLASTLAQKGIRVNCISPGWIEAGDYESLREIDHKQHLANRVGKPEDIARTCLFLADPENDFITGENITVDGGMTKKMIYEH</sequence>
<evidence type="ECO:0000313" key="4">
    <source>
        <dbReference type="Proteomes" id="UP000037109"/>
    </source>
</evidence>
<organism evidence="3 4">
    <name type="scientific">Sporosarcina globispora</name>
    <name type="common">Bacillus globisporus</name>
    <dbReference type="NCBI Taxonomy" id="1459"/>
    <lineage>
        <taxon>Bacteria</taxon>
        <taxon>Bacillati</taxon>
        <taxon>Bacillota</taxon>
        <taxon>Bacilli</taxon>
        <taxon>Bacillales</taxon>
        <taxon>Caryophanaceae</taxon>
        <taxon>Sporosarcina</taxon>
    </lineage>
</organism>
<dbReference type="PANTHER" id="PTHR24321:SF8">
    <property type="entry name" value="ESTRADIOL 17-BETA-DEHYDROGENASE 8-RELATED"/>
    <property type="match status" value="1"/>
</dbReference>
<dbReference type="PRINTS" id="PR00081">
    <property type="entry name" value="GDHRDH"/>
</dbReference>
<dbReference type="AlphaFoldDB" id="A0A0M0GIJ1"/>
<dbReference type="GO" id="GO:0008206">
    <property type="term" value="P:bile acid metabolic process"/>
    <property type="evidence" value="ECO:0007669"/>
    <property type="project" value="UniProtKB-ARBA"/>
</dbReference>
<proteinExistence type="inferred from homology"/>
<dbReference type="InterPro" id="IPR002347">
    <property type="entry name" value="SDR_fam"/>
</dbReference>
<name>A0A0M0GIJ1_SPOGL</name>
<dbReference type="PANTHER" id="PTHR24321">
    <property type="entry name" value="DEHYDROGENASES, SHORT CHAIN"/>
    <property type="match status" value="1"/>
</dbReference>
<dbReference type="NCBIfam" id="NF005559">
    <property type="entry name" value="PRK07231.1"/>
    <property type="match status" value="1"/>
</dbReference>
<dbReference type="PATRIC" id="fig|1459.3.peg.4955"/>
<protein>
    <submittedName>
        <fullName evidence="3">3-ketoacyl-ACP reductase</fullName>
    </submittedName>
</protein>
<dbReference type="Pfam" id="PF13561">
    <property type="entry name" value="adh_short_C2"/>
    <property type="match status" value="1"/>
</dbReference>
<dbReference type="RefSeq" id="WP_053436672.1">
    <property type="nucleotide sequence ID" value="NZ_LGUF01000007.1"/>
</dbReference>
<dbReference type="InterPro" id="IPR036291">
    <property type="entry name" value="NAD(P)-bd_dom_sf"/>
</dbReference>
<comment type="similarity">
    <text evidence="1">Belongs to the short-chain dehydrogenases/reductases (SDR) family.</text>
</comment>
<dbReference type="Gene3D" id="3.40.50.720">
    <property type="entry name" value="NAD(P)-binding Rossmann-like Domain"/>
    <property type="match status" value="1"/>
</dbReference>
<accession>A0A0M0GIJ1</accession>
<gene>
    <name evidence="3" type="ORF">AF332_22480</name>
</gene>
<dbReference type="EMBL" id="LGUF01000007">
    <property type="protein sequence ID" value="KON89302.1"/>
    <property type="molecule type" value="Genomic_DNA"/>
</dbReference>
<dbReference type="SUPFAM" id="SSF51735">
    <property type="entry name" value="NAD(P)-binding Rossmann-fold domains"/>
    <property type="match status" value="1"/>
</dbReference>
<reference evidence="4" key="1">
    <citation type="submission" date="2015-07" db="EMBL/GenBank/DDBJ databases">
        <title>Fjat-10036 dsm4.</title>
        <authorList>
            <person name="Liu B."/>
            <person name="Wang J."/>
            <person name="Zhu Y."/>
            <person name="Liu G."/>
            <person name="Chen Q."/>
            <person name="Chen Z."/>
            <person name="Lan J."/>
            <person name="Che J."/>
            <person name="Ge C."/>
            <person name="Shi H."/>
            <person name="Pan Z."/>
            <person name="Liu X."/>
        </authorList>
    </citation>
    <scope>NUCLEOTIDE SEQUENCE [LARGE SCALE GENOMIC DNA]</scope>
    <source>
        <strain evidence="4">DSM 4</strain>
    </source>
</reference>
<dbReference type="OrthoDB" id="9803333at2"/>
<dbReference type="Proteomes" id="UP000037109">
    <property type="component" value="Unassembled WGS sequence"/>
</dbReference>
<comment type="caution">
    <text evidence="3">The sequence shown here is derived from an EMBL/GenBank/DDBJ whole genome shotgun (WGS) entry which is preliminary data.</text>
</comment>
<dbReference type="PROSITE" id="PS00061">
    <property type="entry name" value="ADH_SHORT"/>
    <property type="match status" value="1"/>
</dbReference>
<evidence type="ECO:0000313" key="3">
    <source>
        <dbReference type="EMBL" id="KON89302.1"/>
    </source>
</evidence>
<dbReference type="FunFam" id="3.40.50.720:FF:000084">
    <property type="entry name" value="Short-chain dehydrogenase reductase"/>
    <property type="match status" value="1"/>
</dbReference>
<evidence type="ECO:0000256" key="1">
    <source>
        <dbReference type="ARBA" id="ARBA00006484"/>
    </source>
</evidence>
<dbReference type="InterPro" id="IPR020904">
    <property type="entry name" value="Sc_DH/Rdtase_CS"/>
</dbReference>
<dbReference type="PRINTS" id="PR00080">
    <property type="entry name" value="SDRFAMILY"/>
</dbReference>
<keyword evidence="2" id="KW-0560">Oxidoreductase</keyword>
<dbReference type="STRING" id="1459.AF332_22480"/>
<dbReference type="GO" id="GO:0016491">
    <property type="term" value="F:oxidoreductase activity"/>
    <property type="evidence" value="ECO:0007669"/>
    <property type="project" value="UniProtKB-KW"/>
</dbReference>